<organism evidence="2 3">
    <name type="scientific">Pseudomonas deceptionensis</name>
    <dbReference type="NCBI Taxonomy" id="882211"/>
    <lineage>
        <taxon>Bacteria</taxon>
        <taxon>Pseudomonadati</taxon>
        <taxon>Pseudomonadota</taxon>
        <taxon>Gammaproteobacteria</taxon>
        <taxon>Pseudomonadales</taxon>
        <taxon>Pseudomonadaceae</taxon>
        <taxon>Pseudomonas</taxon>
    </lineage>
</organism>
<feature type="transmembrane region" description="Helical" evidence="1">
    <location>
        <begin position="12"/>
        <end position="34"/>
    </location>
</feature>
<dbReference type="AlphaFoldDB" id="A0A0J6GFA1"/>
<protein>
    <submittedName>
        <fullName evidence="2">PEP-CTERM protein-sorting domain-containing protein</fullName>
    </submittedName>
</protein>
<keyword evidence="3" id="KW-1185">Reference proteome</keyword>
<name>A0A0J6GFA1_PSEDM</name>
<comment type="caution">
    <text evidence="2">The sequence shown here is derived from an EMBL/GenBank/DDBJ whole genome shotgun (WGS) entry which is preliminary data.</text>
</comment>
<dbReference type="PATRIC" id="fig|882211.3.peg.517"/>
<dbReference type="RefSeq" id="WP_048358437.1">
    <property type="nucleotide sequence ID" value="NZ_FNUD01000002.1"/>
</dbReference>
<evidence type="ECO:0000313" key="2">
    <source>
        <dbReference type="EMBL" id="SEE86983.1"/>
    </source>
</evidence>
<keyword evidence="1" id="KW-0812">Transmembrane</keyword>
<reference evidence="2" key="1">
    <citation type="submission" date="2016-10" db="EMBL/GenBank/DDBJ databases">
        <authorList>
            <person name="Varghese N."/>
            <person name="Submissions S."/>
        </authorList>
    </citation>
    <scope>NUCLEOTIDE SEQUENCE [LARGE SCALE GENOMIC DNA]</scope>
    <source>
        <strain evidence="2">LMG 25555</strain>
    </source>
</reference>
<evidence type="ECO:0000313" key="3">
    <source>
        <dbReference type="Proteomes" id="UP000183613"/>
    </source>
</evidence>
<sequence length="183" mass="19881">MKTDHLADRSRTLATATLALVAGMLLANIAYWIFPDVIGTYVGGFSLSAMSKTLNADILQMPWWQVAGAIVLSSIPLLILAKGLLALRSLFLAYSNGEYFSAESAELLGKVGKSVSLWVLACLLLTPVMSVWITFLRPDGERLLTISFEPSHLVALFLSASLMIIARSLCNACSLARENQQFV</sequence>
<dbReference type="Proteomes" id="UP000183613">
    <property type="component" value="Unassembled WGS sequence"/>
</dbReference>
<feature type="transmembrane region" description="Helical" evidence="1">
    <location>
        <begin position="63"/>
        <end position="85"/>
    </location>
</feature>
<accession>A0A0J6GFA1</accession>
<dbReference type="EMBL" id="FNUD01000002">
    <property type="protein sequence ID" value="SEE86983.1"/>
    <property type="molecule type" value="Genomic_DNA"/>
</dbReference>
<keyword evidence="1" id="KW-0472">Membrane</keyword>
<gene>
    <name evidence="2" type="ORF">SAMN04489800_2543</name>
</gene>
<feature type="transmembrane region" description="Helical" evidence="1">
    <location>
        <begin position="153"/>
        <end position="170"/>
    </location>
</feature>
<feature type="transmembrane region" description="Helical" evidence="1">
    <location>
        <begin position="115"/>
        <end position="133"/>
    </location>
</feature>
<proteinExistence type="predicted"/>
<keyword evidence="1" id="KW-1133">Transmembrane helix</keyword>
<evidence type="ECO:0000256" key="1">
    <source>
        <dbReference type="SAM" id="Phobius"/>
    </source>
</evidence>
<dbReference type="OrthoDB" id="9014936at2"/>